<name>A0A4U5LY30_STECR</name>
<dbReference type="AlphaFoldDB" id="A0A4U5LY30"/>
<dbReference type="OrthoDB" id="10263291at2759"/>
<reference evidence="4 5" key="1">
    <citation type="journal article" date="2015" name="Genome Biol.">
        <title>Comparative genomics of Steinernema reveals deeply conserved gene regulatory networks.</title>
        <authorList>
            <person name="Dillman A.R."/>
            <person name="Macchietto M."/>
            <person name="Porter C.F."/>
            <person name="Rogers A."/>
            <person name="Williams B."/>
            <person name="Antoshechkin I."/>
            <person name="Lee M.M."/>
            <person name="Goodwin Z."/>
            <person name="Lu X."/>
            <person name="Lewis E.E."/>
            <person name="Goodrich-Blair H."/>
            <person name="Stock S.P."/>
            <person name="Adams B.J."/>
            <person name="Sternberg P.W."/>
            <person name="Mortazavi A."/>
        </authorList>
    </citation>
    <scope>NUCLEOTIDE SEQUENCE [LARGE SCALE GENOMIC DNA]</scope>
    <source>
        <strain evidence="4 5">ALL</strain>
    </source>
</reference>
<dbReference type="SUPFAM" id="SSF51735">
    <property type="entry name" value="NAD(P)-binding Rossmann-fold domains"/>
    <property type="match status" value="1"/>
</dbReference>
<dbReference type="GO" id="GO:0004735">
    <property type="term" value="F:pyrroline-5-carboxylate reductase activity"/>
    <property type="evidence" value="ECO:0007669"/>
    <property type="project" value="TreeGrafter"/>
</dbReference>
<dbReference type="Pfam" id="PF03807">
    <property type="entry name" value="F420_oxidored"/>
    <property type="match status" value="1"/>
</dbReference>
<reference evidence="4 5" key="2">
    <citation type="journal article" date="2019" name="G3 (Bethesda)">
        <title>Hybrid Assembly of the Genome of the Entomopathogenic Nematode Steinernema carpocapsae Identifies the X-Chromosome.</title>
        <authorList>
            <person name="Serra L."/>
            <person name="Macchietto M."/>
            <person name="Macias-Munoz A."/>
            <person name="McGill C.J."/>
            <person name="Rodriguez I.M."/>
            <person name="Rodriguez B."/>
            <person name="Murad R."/>
            <person name="Mortazavi A."/>
        </authorList>
    </citation>
    <scope>NUCLEOTIDE SEQUENCE [LARGE SCALE GENOMIC DNA]</scope>
    <source>
        <strain evidence="4 5">ALL</strain>
    </source>
</reference>
<organism evidence="4 5">
    <name type="scientific">Steinernema carpocapsae</name>
    <name type="common">Entomopathogenic nematode</name>
    <dbReference type="NCBI Taxonomy" id="34508"/>
    <lineage>
        <taxon>Eukaryota</taxon>
        <taxon>Metazoa</taxon>
        <taxon>Ecdysozoa</taxon>
        <taxon>Nematoda</taxon>
        <taxon>Chromadorea</taxon>
        <taxon>Rhabditida</taxon>
        <taxon>Tylenchina</taxon>
        <taxon>Panagrolaimomorpha</taxon>
        <taxon>Strongyloidoidea</taxon>
        <taxon>Steinernematidae</taxon>
        <taxon>Steinernema</taxon>
    </lineage>
</organism>
<protein>
    <recommendedName>
        <fullName evidence="3">Pyrroline-5-carboxylate reductase catalytic N-terminal domain-containing protein</fullName>
    </recommendedName>
</protein>
<evidence type="ECO:0000259" key="3">
    <source>
        <dbReference type="Pfam" id="PF03807"/>
    </source>
</evidence>
<keyword evidence="2" id="KW-0732">Signal</keyword>
<feature type="chain" id="PRO_5020302720" description="Pyrroline-5-carboxylate reductase catalytic N-terminal domain-containing protein" evidence="2">
    <location>
        <begin position="19"/>
        <end position="198"/>
    </location>
</feature>
<dbReference type="Gene3D" id="3.40.50.720">
    <property type="entry name" value="NAD(P)-binding Rossmann-like Domain"/>
    <property type="match status" value="1"/>
</dbReference>
<dbReference type="Proteomes" id="UP000298663">
    <property type="component" value="Unassembled WGS sequence"/>
</dbReference>
<dbReference type="EMBL" id="AZBU02000011">
    <property type="protein sequence ID" value="TKR61123.1"/>
    <property type="molecule type" value="Genomic_DNA"/>
</dbReference>
<gene>
    <name evidence="4" type="ORF">L596_028276</name>
</gene>
<evidence type="ECO:0000256" key="2">
    <source>
        <dbReference type="SAM" id="SignalP"/>
    </source>
</evidence>
<proteinExistence type="inferred from homology"/>
<evidence type="ECO:0000256" key="1">
    <source>
        <dbReference type="ARBA" id="ARBA00005525"/>
    </source>
</evidence>
<dbReference type="InterPro" id="IPR028939">
    <property type="entry name" value="P5C_Rdtase_cat_N"/>
</dbReference>
<keyword evidence="5" id="KW-1185">Reference proteome</keyword>
<dbReference type="InterPro" id="IPR036291">
    <property type="entry name" value="NAD(P)-bd_dom_sf"/>
</dbReference>
<sequence>MFTIFVIMNCALISVCRVSSFLSAPLPPFFSFKMDAAQFEKLCQDVGCNQPTIAFIGGGKMAAAIINGLVSSGIMSKDNIAISVHSENSLAKWKSNGFTNIFRDNSKMLSVFGSGLVCLAVKPQVFPQMISDLGVKAFAEAKVIFSVLAASLYDDLPTSDRPLVSSASASNTLFALPKLTPAASKDPASSASCRTRPA</sequence>
<comment type="caution">
    <text evidence="4">The sequence shown here is derived from an EMBL/GenBank/DDBJ whole genome shotgun (WGS) entry which is preliminary data.</text>
</comment>
<dbReference type="PANTHER" id="PTHR11645:SF64">
    <property type="entry name" value="PYRROLINE-5-CARBOXYLATE REDUCTASE-RELATED"/>
    <property type="match status" value="1"/>
</dbReference>
<comment type="similarity">
    <text evidence="1">Belongs to the pyrroline-5-carboxylate reductase family.</text>
</comment>
<accession>A0A4U5LY30</accession>
<evidence type="ECO:0000313" key="5">
    <source>
        <dbReference type="Proteomes" id="UP000298663"/>
    </source>
</evidence>
<feature type="signal peptide" evidence="2">
    <location>
        <begin position="1"/>
        <end position="18"/>
    </location>
</feature>
<feature type="domain" description="Pyrroline-5-carboxylate reductase catalytic N-terminal" evidence="3">
    <location>
        <begin position="52"/>
        <end position="149"/>
    </location>
</feature>
<dbReference type="GO" id="GO:0055129">
    <property type="term" value="P:L-proline biosynthetic process"/>
    <property type="evidence" value="ECO:0007669"/>
    <property type="project" value="TreeGrafter"/>
</dbReference>
<dbReference type="PANTHER" id="PTHR11645">
    <property type="entry name" value="PYRROLINE-5-CARBOXYLATE REDUCTASE"/>
    <property type="match status" value="1"/>
</dbReference>
<evidence type="ECO:0000313" key="4">
    <source>
        <dbReference type="EMBL" id="TKR61123.1"/>
    </source>
</evidence>
<dbReference type="STRING" id="34508.A0A4U5LY30"/>